<name>A0ABQ5DSL6_9ASTR</name>
<gene>
    <name evidence="2" type="ORF">Tco_0941719</name>
</gene>
<feature type="coiled-coil region" evidence="1">
    <location>
        <begin position="51"/>
        <end position="78"/>
    </location>
</feature>
<evidence type="ECO:0000256" key="1">
    <source>
        <dbReference type="SAM" id="Coils"/>
    </source>
</evidence>
<comment type="caution">
    <text evidence="2">The sequence shown here is derived from an EMBL/GenBank/DDBJ whole genome shotgun (WGS) entry which is preliminary data.</text>
</comment>
<dbReference type="Proteomes" id="UP001151760">
    <property type="component" value="Unassembled WGS sequence"/>
</dbReference>
<reference evidence="2" key="2">
    <citation type="submission" date="2022-01" db="EMBL/GenBank/DDBJ databases">
        <authorList>
            <person name="Yamashiro T."/>
            <person name="Shiraishi A."/>
            <person name="Satake H."/>
            <person name="Nakayama K."/>
        </authorList>
    </citation>
    <scope>NUCLEOTIDE SEQUENCE</scope>
</reference>
<keyword evidence="1" id="KW-0175">Coiled coil</keyword>
<evidence type="ECO:0000313" key="3">
    <source>
        <dbReference type="Proteomes" id="UP001151760"/>
    </source>
</evidence>
<organism evidence="2 3">
    <name type="scientific">Tanacetum coccineum</name>
    <dbReference type="NCBI Taxonomy" id="301880"/>
    <lineage>
        <taxon>Eukaryota</taxon>
        <taxon>Viridiplantae</taxon>
        <taxon>Streptophyta</taxon>
        <taxon>Embryophyta</taxon>
        <taxon>Tracheophyta</taxon>
        <taxon>Spermatophyta</taxon>
        <taxon>Magnoliopsida</taxon>
        <taxon>eudicotyledons</taxon>
        <taxon>Gunneridae</taxon>
        <taxon>Pentapetalae</taxon>
        <taxon>asterids</taxon>
        <taxon>campanulids</taxon>
        <taxon>Asterales</taxon>
        <taxon>Asteraceae</taxon>
        <taxon>Asteroideae</taxon>
        <taxon>Anthemideae</taxon>
        <taxon>Anthemidinae</taxon>
        <taxon>Tanacetum</taxon>
    </lineage>
</organism>
<reference evidence="2" key="1">
    <citation type="journal article" date="2022" name="Int. J. Mol. Sci.">
        <title>Draft Genome of Tanacetum Coccineum: Genomic Comparison of Closely Related Tanacetum-Family Plants.</title>
        <authorList>
            <person name="Yamashiro T."/>
            <person name="Shiraishi A."/>
            <person name="Nakayama K."/>
            <person name="Satake H."/>
        </authorList>
    </citation>
    <scope>NUCLEOTIDE SEQUENCE</scope>
</reference>
<proteinExistence type="predicted"/>
<accession>A0ABQ5DSL6</accession>
<protein>
    <submittedName>
        <fullName evidence="2">Uncharacterized protein</fullName>
    </submittedName>
</protein>
<dbReference type="EMBL" id="BQNB010015595">
    <property type="protein sequence ID" value="GJT41854.1"/>
    <property type="molecule type" value="Genomic_DNA"/>
</dbReference>
<feature type="coiled-coil region" evidence="1">
    <location>
        <begin position="237"/>
        <end position="290"/>
    </location>
</feature>
<keyword evidence="3" id="KW-1185">Reference proteome</keyword>
<sequence length="413" mass="47908">MLCKPKPHYDEMKKVAIGYKNLLYLTRAKQVQPALYNGHEIIKTHHVPAIVHDSEDTLEIAEITRKKMNEKMKDLMCKKKKVKVIPPEYSKENYLTTFTPHKQLTPEQIFWSDDILKQKAKALKERANDPRPITAMTVYPPNTPAKLVPGILPIKKHFEGIQKAFTKEVKEMKEIFEQMEAEVDQNSVDKKSAEIKRKNLLIEDENLIVDCLSKDVFYAATDSVLIVSRFSELHKAYTVEQARCIELEAELSTLKDKIQKDYHSEIIKRFSNLEIDHLNLQLKYQNLKERFGNNKSQPSQDTPEFDTVFELNKMKASLQGKDSTIKKLTVQISQLMETRSEADCTFDFRALDFQITQLTEKVTALQEQNDLFRAENAKIKQHYKELYDSIKITRVKTIENTTALLAENENLKA</sequence>
<evidence type="ECO:0000313" key="2">
    <source>
        <dbReference type="EMBL" id="GJT41854.1"/>
    </source>
</evidence>